<comment type="caution">
    <text evidence="1">The sequence shown here is derived from an EMBL/GenBank/DDBJ whole genome shotgun (WGS) entry which is preliminary data.</text>
</comment>
<dbReference type="EMBL" id="SDMP01000004">
    <property type="protein sequence ID" value="RYR60764.1"/>
    <property type="molecule type" value="Genomic_DNA"/>
</dbReference>
<dbReference type="Proteomes" id="UP000289738">
    <property type="component" value="Chromosome A04"/>
</dbReference>
<dbReference type="STRING" id="3818.A0A445DC50"/>
<sequence length="107" mass="12110">MNSPPEIIAEENDIKVRLWHWHLVAAESLALTLQVSCNLKDSKELLERCLNARKVLLPNDHIQIGANLLRLAQVAMLDSSQHKKFDVKKVKAELDIAKDHVHNSIST</sequence>
<organism evidence="1 2">
    <name type="scientific">Arachis hypogaea</name>
    <name type="common">Peanut</name>
    <dbReference type="NCBI Taxonomy" id="3818"/>
    <lineage>
        <taxon>Eukaryota</taxon>
        <taxon>Viridiplantae</taxon>
        <taxon>Streptophyta</taxon>
        <taxon>Embryophyta</taxon>
        <taxon>Tracheophyta</taxon>
        <taxon>Spermatophyta</taxon>
        <taxon>Magnoliopsida</taxon>
        <taxon>eudicotyledons</taxon>
        <taxon>Gunneridae</taxon>
        <taxon>Pentapetalae</taxon>
        <taxon>rosids</taxon>
        <taxon>fabids</taxon>
        <taxon>Fabales</taxon>
        <taxon>Fabaceae</taxon>
        <taxon>Papilionoideae</taxon>
        <taxon>50 kb inversion clade</taxon>
        <taxon>dalbergioids sensu lato</taxon>
        <taxon>Dalbergieae</taxon>
        <taxon>Pterocarpus clade</taxon>
        <taxon>Arachis</taxon>
    </lineage>
</organism>
<gene>
    <name evidence="1" type="ORF">Ahy_A04g017827</name>
</gene>
<protein>
    <submittedName>
        <fullName evidence="1">Uncharacterized protein</fullName>
    </submittedName>
</protein>
<dbReference type="PANTHER" id="PTHR47689:SF2">
    <property type="entry name" value="TETRATRICOPEPTIDE REPEAT (TPR)-LIKE SUPERFAMILY PROTEIN"/>
    <property type="match status" value="1"/>
</dbReference>
<reference evidence="1 2" key="1">
    <citation type="submission" date="2019-01" db="EMBL/GenBank/DDBJ databases">
        <title>Sequencing of cultivated peanut Arachis hypogaea provides insights into genome evolution and oil improvement.</title>
        <authorList>
            <person name="Chen X."/>
        </authorList>
    </citation>
    <scope>NUCLEOTIDE SEQUENCE [LARGE SCALE GENOMIC DNA]</scope>
    <source>
        <strain evidence="2">cv. Fuhuasheng</strain>
        <tissue evidence="1">Leaves</tissue>
    </source>
</reference>
<name>A0A445DC50_ARAHY</name>
<dbReference type="PANTHER" id="PTHR47689">
    <property type="entry name" value="TETRATRICOPEPTIDE REPEAT (TPR)-LIKE SUPERFAMILY PROTEIN"/>
    <property type="match status" value="1"/>
</dbReference>
<keyword evidence="2" id="KW-1185">Reference proteome</keyword>
<accession>A0A445DC50</accession>
<evidence type="ECO:0000313" key="2">
    <source>
        <dbReference type="Proteomes" id="UP000289738"/>
    </source>
</evidence>
<evidence type="ECO:0000313" key="1">
    <source>
        <dbReference type="EMBL" id="RYR60764.1"/>
    </source>
</evidence>
<dbReference type="AlphaFoldDB" id="A0A445DC50"/>
<proteinExistence type="predicted"/>